<reference evidence="2 3" key="1">
    <citation type="submission" date="2021-06" db="EMBL/GenBank/DDBJ databases">
        <title>Genome sequence of Babesia caballi.</title>
        <authorList>
            <person name="Yamagishi J."/>
            <person name="Kidaka T."/>
            <person name="Ochi A."/>
        </authorList>
    </citation>
    <scope>NUCLEOTIDE SEQUENCE [LARGE SCALE GENOMIC DNA]</scope>
    <source>
        <strain evidence="2">USDA-D6B2</strain>
    </source>
</reference>
<organism evidence="2 3">
    <name type="scientific">Babesia caballi</name>
    <dbReference type="NCBI Taxonomy" id="5871"/>
    <lineage>
        <taxon>Eukaryota</taxon>
        <taxon>Sar</taxon>
        <taxon>Alveolata</taxon>
        <taxon>Apicomplexa</taxon>
        <taxon>Aconoidasida</taxon>
        <taxon>Piroplasmida</taxon>
        <taxon>Babesiidae</taxon>
        <taxon>Babesia</taxon>
    </lineage>
</organism>
<dbReference type="GeneID" id="94197264"/>
<sequence>MATHRLCDATIAFTIGVLEGCKGKVGGGHVTTLNGVITKLYAKYGTGTEGLQGVAGEVKSGLQQINGSSVRQFLQDIYHAFDTLNGLSDDASTVAEKVGAYLKGAFKGNNGSRQWKGDADQAAQKLQALVQKFKSNNTYNTNDNSFSQNVKSVETALKPGSHSTVKPILTAGKNAFLGALKMPNYTRMDYDASSVKWTHSDTPDVKTCAKIFLGCLPLYYQALTYIYWGSKTGAQIAKSALGRFTEFGKASSSLKDSNSPYVKFTKKLQEVVTKNGGQPSDSCPLSALFYGASCYFRYQQITTAKSAFNTPKTIREMLYFLSALQFSSAYDELNEHIGTVLTTELSVADSSDRNSNNTLSATQLKEYLRASCAFSPSVLGLIQGPGATENTSDPWLFELFCNSAFQFKYPSGAALFSKVSNYAYALQFQLGFLYSTCGNIGVKCGWQECTYGKEMNPKGSGNSPQSHICPGLKCNTSNCNHNSGQCNHNKYSQSEGCGKSASTPSPLQAFIIGTLPSFGLSSSSTTNHMSDHPQGALCHVPMGFQANHLRSIGNGAVVYLVLKPICGNFSSPLRQLCEKLGCLTKRTPRSLGDMFGFTWHLKGQLSNTLSSLQSAQWFGELKDKLPFSYELENDSGENLKKFVGTDHKAHNSSPADLTALHSSGCNKSSQTCGPYLSPLTLSHGATFGKPAPYASTYLSWMAYLTDDLQSQFQEMLEEFKNIDCSKTGCRGKAGSQQACTSHTPGTHSTSNECKCDSVVRCGGVLPLLYRYGFTFSDMGALFGEGNTGNNTKRNCKAFADQLQSVISGNPLNKLLESIDNFLFLFRYYFLSNLSGFWAIYIGLILYTFFFLLDTLHLRSHLKLTSSHPVPPLSLLTSGSPLPVTKLTYITQ</sequence>
<protein>
    <submittedName>
        <fullName evidence="2">Variant erythrocyte surface antigen-1 family protein</fullName>
    </submittedName>
</protein>
<gene>
    <name evidence="2" type="ORF">BcabD6B2_52180</name>
</gene>
<dbReference type="RefSeq" id="XP_067717852.1">
    <property type="nucleotide sequence ID" value="XM_067861751.1"/>
</dbReference>
<dbReference type="Proteomes" id="UP001497744">
    <property type="component" value="Unassembled WGS sequence"/>
</dbReference>
<evidence type="ECO:0000256" key="1">
    <source>
        <dbReference type="SAM" id="Phobius"/>
    </source>
</evidence>
<keyword evidence="1" id="KW-0472">Membrane</keyword>
<dbReference type="Pfam" id="PF12785">
    <property type="entry name" value="VESA1_N"/>
    <property type="match status" value="1"/>
</dbReference>
<evidence type="ECO:0000313" key="3">
    <source>
        <dbReference type="Proteomes" id="UP001497744"/>
    </source>
</evidence>
<keyword evidence="1" id="KW-1133">Transmembrane helix</keyword>
<keyword evidence="3" id="KW-1185">Reference proteome</keyword>
<comment type="caution">
    <text evidence="2">The sequence shown here is derived from an EMBL/GenBank/DDBJ whole genome shotgun (WGS) entry which is preliminary data.</text>
</comment>
<name>A0AAV4M0V8_BABCB</name>
<keyword evidence="1" id="KW-0812">Transmembrane</keyword>
<proteinExistence type="predicted"/>
<accession>A0AAV4M0V8</accession>
<evidence type="ECO:0000313" key="2">
    <source>
        <dbReference type="EMBL" id="GIX65783.1"/>
    </source>
</evidence>
<dbReference type="EMBL" id="BPLF01000005">
    <property type="protein sequence ID" value="GIX65783.1"/>
    <property type="molecule type" value="Genomic_DNA"/>
</dbReference>
<dbReference type="InterPro" id="IPR024751">
    <property type="entry name" value="VESA1"/>
</dbReference>
<dbReference type="AlphaFoldDB" id="A0AAV4M0V8"/>
<feature type="transmembrane region" description="Helical" evidence="1">
    <location>
        <begin position="827"/>
        <end position="852"/>
    </location>
</feature>